<accession>A0A7C4EXT8</accession>
<dbReference type="GO" id="GO:0016491">
    <property type="term" value="F:oxidoreductase activity"/>
    <property type="evidence" value="ECO:0007669"/>
    <property type="project" value="UniProtKB-KW"/>
</dbReference>
<evidence type="ECO:0000256" key="4">
    <source>
        <dbReference type="ARBA" id="ARBA00023004"/>
    </source>
</evidence>
<dbReference type="InterPro" id="IPR017896">
    <property type="entry name" value="4Fe4S_Fe-S-bd"/>
</dbReference>
<dbReference type="PANTHER" id="PTHR43255">
    <property type="entry name" value="IRON-SULFUR-BINDING OXIDOREDUCTASE FADF-RELATED-RELATED"/>
    <property type="match status" value="1"/>
</dbReference>
<dbReference type="GO" id="GO:0046872">
    <property type="term" value="F:metal ion binding"/>
    <property type="evidence" value="ECO:0007669"/>
    <property type="project" value="UniProtKB-KW"/>
</dbReference>
<evidence type="ECO:0000256" key="1">
    <source>
        <dbReference type="ARBA" id="ARBA00022485"/>
    </source>
</evidence>
<dbReference type="PANTHER" id="PTHR43255:SF1">
    <property type="entry name" value="IRON-SULFUR-BINDING OXIDOREDUCTASE FADF-RELATED"/>
    <property type="match status" value="1"/>
</dbReference>
<dbReference type="GO" id="GO:0051539">
    <property type="term" value="F:4 iron, 4 sulfur cluster binding"/>
    <property type="evidence" value="ECO:0007669"/>
    <property type="project" value="UniProtKB-KW"/>
</dbReference>
<dbReference type="EMBL" id="DTGT01000342">
    <property type="protein sequence ID" value="HGH61736.1"/>
    <property type="molecule type" value="Genomic_DNA"/>
</dbReference>
<organism evidence="7">
    <name type="scientific">Desulfomonile tiedjei</name>
    <dbReference type="NCBI Taxonomy" id="2358"/>
    <lineage>
        <taxon>Bacteria</taxon>
        <taxon>Pseudomonadati</taxon>
        <taxon>Thermodesulfobacteriota</taxon>
        <taxon>Desulfomonilia</taxon>
        <taxon>Desulfomonilales</taxon>
        <taxon>Desulfomonilaceae</taxon>
        <taxon>Desulfomonile</taxon>
    </lineage>
</organism>
<proteinExistence type="predicted"/>
<keyword evidence="4" id="KW-0408">Iron</keyword>
<evidence type="ECO:0000259" key="6">
    <source>
        <dbReference type="Pfam" id="PF13183"/>
    </source>
</evidence>
<keyword evidence="5" id="KW-0411">Iron-sulfur</keyword>
<dbReference type="InterPro" id="IPR009051">
    <property type="entry name" value="Helical_ferredxn"/>
</dbReference>
<reference evidence="7" key="1">
    <citation type="journal article" date="2020" name="mSystems">
        <title>Genome- and Community-Level Interaction Insights into Carbon Utilization and Element Cycling Functions of Hydrothermarchaeota in Hydrothermal Sediment.</title>
        <authorList>
            <person name="Zhou Z."/>
            <person name="Liu Y."/>
            <person name="Xu W."/>
            <person name="Pan J."/>
            <person name="Luo Z.H."/>
            <person name="Li M."/>
        </authorList>
    </citation>
    <scope>NUCLEOTIDE SEQUENCE [LARGE SCALE GENOMIC DNA]</scope>
    <source>
        <strain evidence="7">SpSt-769</strain>
    </source>
</reference>
<dbReference type="Pfam" id="PF13183">
    <property type="entry name" value="Fer4_8"/>
    <property type="match status" value="1"/>
</dbReference>
<comment type="caution">
    <text evidence="7">The sequence shown here is derived from an EMBL/GenBank/DDBJ whole genome shotgun (WGS) entry which is preliminary data.</text>
</comment>
<keyword evidence="3" id="KW-0560">Oxidoreductase</keyword>
<dbReference type="PROSITE" id="PS00198">
    <property type="entry name" value="4FE4S_FER_1"/>
    <property type="match status" value="1"/>
</dbReference>
<dbReference type="GO" id="GO:0005886">
    <property type="term" value="C:plasma membrane"/>
    <property type="evidence" value="ECO:0007669"/>
    <property type="project" value="TreeGrafter"/>
</dbReference>
<dbReference type="SUPFAM" id="SSF46548">
    <property type="entry name" value="alpha-helical ferredoxin"/>
    <property type="match status" value="1"/>
</dbReference>
<dbReference type="Gene3D" id="1.10.1060.10">
    <property type="entry name" value="Alpha-helical ferredoxin"/>
    <property type="match status" value="1"/>
</dbReference>
<gene>
    <name evidence="7" type="ORF">ENV54_10600</name>
</gene>
<dbReference type="AlphaFoldDB" id="A0A7C4EXT8"/>
<keyword evidence="1" id="KW-0004">4Fe-4S</keyword>
<name>A0A7C4EXT8_9BACT</name>
<evidence type="ECO:0000313" key="7">
    <source>
        <dbReference type="EMBL" id="HGH61736.1"/>
    </source>
</evidence>
<protein>
    <submittedName>
        <fullName evidence="7">Heterodisulfide reductase</fullName>
    </submittedName>
</protein>
<evidence type="ECO:0000256" key="2">
    <source>
        <dbReference type="ARBA" id="ARBA00022723"/>
    </source>
</evidence>
<dbReference type="InterPro" id="IPR051460">
    <property type="entry name" value="HdrC_iron-sulfur_subunit"/>
</dbReference>
<sequence length="181" mass="20388">MQQASVQGSGSIGLPSADLVSVVNQCFQCCKCSAGCPVASEMDLLPHQMVRLAVMGEIDRIVNSKSIWLCLTCHTCGARCPNGIDVPALLDPIRHQVLQQRKEPKDNTVPIFHKVFLQTVRTFGRVHELFLIGMYKMKTKTYFNDMELGWQMFKKGKIHLFPHRSSHLSEVKEIFNKSGVK</sequence>
<dbReference type="InterPro" id="IPR017900">
    <property type="entry name" value="4Fe4S_Fe_S_CS"/>
</dbReference>
<feature type="domain" description="4Fe-4S ferredoxin-type" evidence="6">
    <location>
        <begin position="23"/>
        <end position="84"/>
    </location>
</feature>
<evidence type="ECO:0000256" key="5">
    <source>
        <dbReference type="ARBA" id="ARBA00023014"/>
    </source>
</evidence>
<evidence type="ECO:0000256" key="3">
    <source>
        <dbReference type="ARBA" id="ARBA00023002"/>
    </source>
</evidence>
<keyword evidence="2" id="KW-0479">Metal-binding</keyword>